<evidence type="ECO:0000256" key="6">
    <source>
        <dbReference type="SAM" id="Phobius"/>
    </source>
</evidence>
<dbReference type="InterPro" id="IPR016174">
    <property type="entry name" value="Di-haem_cyt_TM"/>
</dbReference>
<proteinExistence type="predicted"/>
<evidence type="ECO:0000313" key="8">
    <source>
        <dbReference type="EMBL" id="VAW03963.1"/>
    </source>
</evidence>
<dbReference type="Gene3D" id="1.20.950.20">
    <property type="entry name" value="Transmembrane di-heme cytochromes, Chain C"/>
    <property type="match status" value="1"/>
</dbReference>
<name>A0A3B0SIG0_9ZZZZ</name>
<dbReference type="InterPro" id="IPR011577">
    <property type="entry name" value="Cyt_b561_bac/Ni-Hgenase"/>
</dbReference>
<accession>A0A3B0SIG0</accession>
<dbReference type="InterPro" id="IPR051542">
    <property type="entry name" value="Hydrogenase_cytochrome"/>
</dbReference>
<evidence type="ECO:0000259" key="7">
    <source>
        <dbReference type="Pfam" id="PF01292"/>
    </source>
</evidence>
<gene>
    <name evidence="8" type="ORF">MNBD_ALPHA01-1324</name>
</gene>
<keyword evidence="2" id="KW-1003">Cell membrane</keyword>
<dbReference type="GO" id="GO:0020037">
    <property type="term" value="F:heme binding"/>
    <property type="evidence" value="ECO:0007669"/>
    <property type="project" value="TreeGrafter"/>
</dbReference>
<dbReference type="GO" id="GO:0005886">
    <property type="term" value="C:plasma membrane"/>
    <property type="evidence" value="ECO:0007669"/>
    <property type="project" value="UniProtKB-SubCell"/>
</dbReference>
<dbReference type="EMBL" id="UOEJ01000179">
    <property type="protein sequence ID" value="VAW03963.1"/>
    <property type="molecule type" value="Genomic_DNA"/>
</dbReference>
<dbReference type="SUPFAM" id="SSF81342">
    <property type="entry name" value="Transmembrane di-heme cytochromes"/>
    <property type="match status" value="1"/>
</dbReference>
<feature type="transmembrane region" description="Helical" evidence="6">
    <location>
        <begin position="38"/>
        <end position="55"/>
    </location>
</feature>
<reference evidence="8" key="1">
    <citation type="submission" date="2018-06" db="EMBL/GenBank/DDBJ databases">
        <authorList>
            <person name="Zhirakovskaya E."/>
        </authorList>
    </citation>
    <scope>NUCLEOTIDE SEQUENCE</scope>
</reference>
<keyword evidence="5 6" id="KW-0472">Membrane</keyword>
<evidence type="ECO:0000256" key="2">
    <source>
        <dbReference type="ARBA" id="ARBA00022475"/>
    </source>
</evidence>
<dbReference type="AlphaFoldDB" id="A0A3B0SIG0"/>
<evidence type="ECO:0000256" key="3">
    <source>
        <dbReference type="ARBA" id="ARBA00022692"/>
    </source>
</evidence>
<evidence type="ECO:0000256" key="1">
    <source>
        <dbReference type="ARBA" id="ARBA00004651"/>
    </source>
</evidence>
<dbReference type="GO" id="GO:0009055">
    <property type="term" value="F:electron transfer activity"/>
    <property type="evidence" value="ECO:0007669"/>
    <property type="project" value="InterPro"/>
</dbReference>
<organism evidence="8">
    <name type="scientific">hydrothermal vent metagenome</name>
    <dbReference type="NCBI Taxonomy" id="652676"/>
    <lineage>
        <taxon>unclassified sequences</taxon>
        <taxon>metagenomes</taxon>
        <taxon>ecological metagenomes</taxon>
    </lineage>
</organism>
<feature type="transmembrane region" description="Helical" evidence="6">
    <location>
        <begin position="133"/>
        <end position="153"/>
    </location>
</feature>
<evidence type="ECO:0000256" key="5">
    <source>
        <dbReference type="ARBA" id="ARBA00023136"/>
    </source>
</evidence>
<keyword evidence="3 6" id="KW-0812">Transmembrane</keyword>
<evidence type="ECO:0000256" key="4">
    <source>
        <dbReference type="ARBA" id="ARBA00022989"/>
    </source>
</evidence>
<keyword evidence="4 6" id="KW-1133">Transmembrane helix</keyword>
<dbReference type="Pfam" id="PF01292">
    <property type="entry name" value="Ni_hydr_CYTB"/>
    <property type="match status" value="1"/>
</dbReference>
<feature type="transmembrane region" description="Helical" evidence="6">
    <location>
        <begin position="93"/>
        <end position="113"/>
    </location>
</feature>
<dbReference type="PANTHER" id="PTHR30485">
    <property type="entry name" value="NI/FE-HYDROGENASE 1 B-TYPE CYTOCHROME SUBUNIT"/>
    <property type="match status" value="1"/>
</dbReference>
<dbReference type="GO" id="GO:0022904">
    <property type="term" value="P:respiratory electron transport chain"/>
    <property type="evidence" value="ECO:0007669"/>
    <property type="project" value="InterPro"/>
</dbReference>
<dbReference type="PANTHER" id="PTHR30485:SF2">
    <property type="entry name" value="BLL0597 PROTEIN"/>
    <property type="match status" value="1"/>
</dbReference>
<feature type="domain" description="Cytochrome b561 bacterial/Ni-hydrogenase" evidence="7">
    <location>
        <begin position="6"/>
        <end position="166"/>
    </location>
</feature>
<feature type="transmembrane region" description="Helical" evidence="6">
    <location>
        <begin position="9"/>
        <end position="26"/>
    </location>
</feature>
<comment type="subcellular location">
    <subcellularLocation>
        <location evidence="1">Cell membrane</location>
        <topology evidence="1">Multi-pass membrane protein</topology>
    </subcellularLocation>
</comment>
<protein>
    <submittedName>
        <fullName evidence="8">Ni,Fe-hydrogenase I cytochrome b subunit</fullName>
    </submittedName>
</protein>
<sequence>MGIVKVWDIFIRIFHWSVVLIILVNFTVFDEGPVHDMLGYILIGLLILRFIWGFIGPEYARFKNFLPSPGKISRYLQEHQGDKMTLYIGHNPLGSLMIFNLYLTLLLVSLTGYLSITDRFWGVEWVEETHEFFASYLLFSVALHVAGVVWESFRSGVNLISAMFTGIKKFPLAQSDDHG</sequence>